<keyword evidence="4" id="KW-1185">Reference proteome</keyword>
<dbReference type="PANTHER" id="PTHR43767:SF1">
    <property type="entry name" value="NONRIBOSOMAL PEPTIDE SYNTHASE PES1 (EUROFUNG)-RELATED"/>
    <property type="match status" value="1"/>
</dbReference>
<dbReference type="Gene3D" id="3.30.300.30">
    <property type="match status" value="1"/>
</dbReference>
<dbReference type="InterPro" id="IPR042099">
    <property type="entry name" value="ANL_N_sf"/>
</dbReference>
<evidence type="ECO:0000259" key="1">
    <source>
        <dbReference type="Pfam" id="PF00501"/>
    </source>
</evidence>
<dbReference type="EMBL" id="JAVDYI010000001">
    <property type="protein sequence ID" value="MDR7357287.1"/>
    <property type="molecule type" value="Genomic_DNA"/>
</dbReference>
<dbReference type="Gene3D" id="3.40.50.12780">
    <property type="entry name" value="N-terminal domain of ligase-like"/>
    <property type="match status" value="1"/>
</dbReference>
<dbReference type="RefSeq" id="WP_310288639.1">
    <property type="nucleotide sequence ID" value="NZ_BAAAWO010000001.1"/>
</dbReference>
<dbReference type="PROSITE" id="PS00455">
    <property type="entry name" value="AMP_BINDING"/>
    <property type="match status" value="1"/>
</dbReference>
<evidence type="ECO:0000259" key="2">
    <source>
        <dbReference type="Pfam" id="PF13193"/>
    </source>
</evidence>
<feature type="domain" description="AMP-binding enzyme C-terminal" evidence="2">
    <location>
        <begin position="464"/>
        <end position="539"/>
    </location>
</feature>
<evidence type="ECO:0000313" key="4">
    <source>
        <dbReference type="Proteomes" id="UP001183817"/>
    </source>
</evidence>
<proteinExistence type="predicted"/>
<dbReference type="PANTHER" id="PTHR43767">
    <property type="entry name" value="LONG-CHAIN-FATTY-ACID--COA LIGASE"/>
    <property type="match status" value="1"/>
</dbReference>
<dbReference type="Pfam" id="PF13193">
    <property type="entry name" value="AMP-binding_C"/>
    <property type="match status" value="1"/>
</dbReference>
<gene>
    <name evidence="3" type="ORF">J2S64_000978</name>
</gene>
<dbReference type="InterPro" id="IPR050237">
    <property type="entry name" value="ATP-dep_AMP-bd_enzyme"/>
</dbReference>
<reference evidence="3 4" key="1">
    <citation type="submission" date="2023-07" db="EMBL/GenBank/DDBJ databases">
        <title>Sequencing the genomes of 1000 actinobacteria strains.</title>
        <authorList>
            <person name="Klenk H.-P."/>
        </authorList>
    </citation>
    <scope>NUCLEOTIDE SEQUENCE [LARGE SCALE GENOMIC DNA]</scope>
    <source>
        <strain evidence="3 4">DSM 20167</strain>
    </source>
</reference>
<dbReference type="InterPro" id="IPR025110">
    <property type="entry name" value="AMP-bd_C"/>
</dbReference>
<dbReference type="Proteomes" id="UP001183817">
    <property type="component" value="Unassembled WGS sequence"/>
</dbReference>
<dbReference type="SUPFAM" id="SSF56801">
    <property type="entry name" value="Acetyl-CoA synthetase-like"/>
    <property type="match status" value="1"/>
</dbReference>
<dbReference type="GO" id="GO:0004467">
    <property type="term" value="F:long-chain fatty acid-CoA ligase activity"/>
    <property type="evidence" value="ECO:0007669"/>
    <property type="project" value="UniProtKB-EC"/>
</dbReference>
<evidence type="ECO:0000313" key="3">
    <source>
        <dbReference type="EMBL" id="MDR7357287.1"/>
    </source>
</evidence>
<dbReference type="InterPro" id="IPR020845">
    <property type="entry name" value="AMP-binding_CS"/>
</dbReference>
<feature type="domain" description="AMP-dependent synthetase/ligase" evidence="1">
    <location>
        <begin position="33"/>
        <end position="414"/>
    </location>
</feature>
<sequence length="560" mass="60521">MRETTESPWTQLYPEWVDADVHTVLGTICAEWDRRVERSPDAVAVSYFEGAFSVSQFDAVANSLACAFQARGVGPGDVVGIYLQNIPQFAISMLAIWKSGATVLVLNPMYKGRELQKLVNDSQTVGIIALEEDRERVLDDVVENPDVWVIGTNDLELRIPAEIKALLHGSPSPTEVSEYSSLINEFAGRVPAFIAVEPSTPALLTYTSGTTGPAKGSVGTHRNALAVAASYANWQGLGPDDVVLAVAPLFHITGAVACAITTLLYGGELVFINRPSARAVVDVIRHRGVTQVIGSITVFNGILELAQAESADLRTIRYLYSGGAPIPPATVARFHERFGLYIHNVYGMTETSSAIIAVPAGLQAPVDPAFGTLSIGIPLPGVTARVIDHNGNEVATGISGELEITGPSVTPGYLNRPAETEQAIPNGRLRTGDVAVMDESGWVYLVDRMKDLINTSGYKVWPREVEDAIYEHDAVMEAAVVGAPDAYRGETVVAFVSLKAGRITSEAELIAHCRERLAAYKYPRSIRFLEDLPKTQSGKIQRRQLRTTLSLPEKQEVDNA</sequence>
<comment type="caution">
    <text evidence="3">The sequence shown here is derived from an EMBL/GenBank/DDBJ whole genome shotgun (WGS) entry which is preliminary data.</text>
</comment>
<organism evidence="3 4">
    <name type="scientific">Paeniglutamicibacter sulfureus</name>
    <dbReference type="NCBI Taxonomy" id="43666"/>
    <lineage>
        <taxon>Bacteria</taxon>
        <taxon>Bacillati</taxon>
        <taxon>Actinomycetota</taxon>
        <taxon>Actinomycetes</taxon>
        <taxon>Micrococcales</taxon>
        <taxon>Micrococcaceae</taxon>
        <taxon>Paeniglutamicibacter</taxon>
    </lineage>
</organism>
<protein>
    <submittedName>
        <fullName evidence="3">Long-chain acyl-CoA synthetase</fullName>
        <ecNumber evidence="3">6.2.1.3</ecNumber>
    </submittedName>
</protein>
<dbReference type="Pfam" id="PF00501">
    <property type="entry name" value="AMP-binding"/>
    <property type="match status" value="1"/>
</dbReference>
<dbReference type="EC" id="6.2.1.3" evidence="3"/>
<name>A0ABU2BF66_9MICC</name>
<accession>A0ABU2BF66</accession>
<keyword evidence="3" id="KW-0436">Ligase</keyword>
<dbReference type="InterPro" id="IPR045851">
    <property type="entry name" value="AMP-bd_C_sf"/>
</dbReference>
<dbReference type="InterPro" id="IPR000873">
    <property type="entry name" value="AMP-dep_synth/lig_dom"/>
</dbReference>